<dbReference type="Pfam" id="PF01544">
    <property type="entry name" value="CorA"/>
    <property type="match status" value="1"/>
</dbReference>
<feature type="transmembrane region" description="Helical" evidence="6">
    <location>
        <begin position="351"/>
        <end position="373"/>
    </location>
</feature>
<gene>
    <name evidence="7" type="ORF">T310_4992</name>
</gene>
<evidence type="ECO:0000256" key="5">
    <source>
        <dbReference type="SAM" id="MobiDB-lite"/>
    </source>
</evidence>
<keyword evidence="8" id="KW-1185">Reference proteome</keyword>
<dbReference type="InterPro" id="IPR002523">
    <property type="entry name" value="MgTranspt_CorA/ZnTranspt_ZntB"/>
</dbReference>
<dbReference type="InterPro" id="IPR045863">
    <property type="entry name" value="CorA_TM1_TM2"/>
</dbReference>
<evidence type="ECO:0000313" key="8">
    <source>
        <dbReference type="Proteomes" id="UP000053958"/>
    </source>
</evidence>
<dbReference type="Proteomes" id="UP000053958">
    <property type="component" value="Unassembled WGS sequence"/>
</dbReference>
<organism evidence="7 8">
    <name type="scientific">Rasamsonia emersonii (strain ATCC 16479 / CBS 393.64 / IMI 116815)</name>
    <dbReference type="NCBI Taxonomy" id="1408163"/>
    <lineage>
        <taxon>Eukaryota</taxon>
        <taxon>Fungi</taxon>
        <taxon>Dikarya</taxon>
        <taxon>Ascomycota</taxon>
        <taxon>Pezizomycotina</taxon>
        <taxon>Eurotiomycetes</taxon>
        <taxon>Eurotiomycetidae</taxon>
        <taxon>Eurotiales</taxon>
        <taxon>Trichocomaceae</taxon>
        <taxon>Rasamsonia</taxon>
    </lineage>
</organism>
<evidence type="ECO:0000256" key="2">
    <source>
        <dbReference type="ARBA" id="ARBA00022692"/>
    </source>
</evidence>
<comment type="subcellular location">
    <subcellularLocation>
        <location evidence="1">Membrane</location>
        <topology evidence="1">Multi-pass membrane protein</topology>
    </subcellularLocation>
</comment>
<feature type="compositionally biased region" description="Polar residues" evidence="5">
    <location>
        <begin position="1"/>
        <end position="10"/>
    </location>
</feature>
<keyword evidence="4 6" id="KW-0472">Membrane</keyword>
<keyword evidence="2 6" id="KW-0812">Transmembrane</keyword>
<dbReference type="RefSeq" id="XP_013327605.1">
    <property type="nucleotide sequence ID" value="XM_013472151.1"/>
</dbReference>
<comment type="caution">
    <text evidence="7">The sequence shown here is derived from an EMBL/GenBank/DDBJ whole genome shotgun (WGS) entry which is preliminary data.</text>
</comment>
<evidence type="ECO:0000256" key="3">
    <source>
        <dbReference type="ARBA" id="ARBA00022989"/>
    </source>
</evidence>
<dbReference type="STRING" id="1408163.A0A0F4YTN1"/>
<evidence type="ECO:0000256" key="1">
    <source>
        <dbReference type="ARBA" id="ARBA00004141"/>
    </source>
</evidence>
<name>A0A0F4YTN1_RASE3</name>
<proteinExistence type="predicted"/>
<reference evidence="7 8" key="1">
    <citation type="submission" date="2015-04" db="EMBL/GenBank/DDBJ databases">
        <authorList>
            <person name="Heijne W.H."/>
            <person name="Fedorova N.D."/>
            <person name="Nierman W.C."/>
            <person name="Vollebregt A.W."/>
            <person name="Zhao Z."/>
            <person name="Wu L."/>
            <person name="Kumar M."/>
            <person name="Stam H."/>
            <person name="van den Berg M.A."/>
            <person name="Pel H.J."/>
        </authorList>
    </citation>
    <scope>NUCLEOTIDE SEQUENCE [LARGE SCALE GENOMIC DNA]</scope>
    <source>
        <strain evidence="7 8">CBS 393.64</strain>
    </source>
</reference>
<dbReference type="Gene3D" id="1.20.58.340">
    <property type="entry name" value="Magnesium transport protein CorA, transmembrane region"/>
    <property type="match status" value="1"/>
</dbReference>
<dbReference type="AlphaFoldDB" id="A0A0F4YTN1"/>
<dbReference type="GO" id="GO:0046873">
    <property type="term" value="F:metal ion transmembrane transporter activity"/>
    <property type="evidence" value="ECO:0007669"/>
    <property type="project" value="InterPro"/>
</dbReference>
<dbReference type="SUPFAM" id="SSF144083">
    <property type="entry name" value="Magnesium transport protein CorA, transmembrane region"/>
    <property type="match status" value="1"/>
</dbReference>
<evidence type="ECO:0000313" key="7">
    <source>
        <dbReference type="EMBL" id="KKA20993.1"/>
    </source>
</evidence>
<evidence type="ECO:0008006" key="9">
    <source>
        <dbReference type="Google" id="ProtNLM"/>
    </source>
</evidence>
<protein>
    <recommendedName>
        <fullName evidence="9">CorA family metal ion transporter</fullName>
    </recommendedName>
</protein>
<accession>A0A0F4YTN1</accession>
<dbReference type="GO" id="GO:0016020">
    <property type="term" value="C:membrane"/>
    <property type="evidence" value="ECO:0007669"/>
    <property type="project" value="UniProtKB-SubCell"/>
</dbReference>
<keyword evidence="3 6" id="KW-1133">Transmembrane helix</keyword>
<feature type="compositionally biased region" description="Basic and acidic residues" evidence="5">
    <location>
        <begin position="23"/>
        <end position="40"/>
    </location>
</feature>
<dbReference type="EMBL" id="LASV01000213">
    <property type="protein sequence ID" value="KKA20993.1"/>
    <property type="molecule type" value="Genomic_DNA"/>
</dbReference>
<dbReference type="GeneID" id="25317339"/>
<evidence type="ECO:0000256" key="6">
    <source>
        <dbReference type="SAM" id="Phobius"/>
    </source>
</evidence>
<evidence type="ECO:0000256" key="4">
    <source>
        <dbReference type="ARBA" id="ARBA00023136"/>
    </source>
</evidence>
<sequence>MAHRNNNGHTVQKDLGSETDAVEVIREDENGKYSRHKSTLDHELQGRMEPVFETGMNTSLWQTSDFSASTIIFASSAALERWQSASRQHRHFFPAEFRPVVSKDLNGRFGCQYHEDAAGRVFGHDSWSCFKIKQVAGTRNPIRITYHWMQIALFIRLRLEGHLRRPLVLFVNCPDELKRGLQARLPSIAANNPYAWHAAFVHETKQLYDRSIWALRDLVRDIELQRNAPLKRELDFPLLHDIGRHIIHSNETLAVATNTVESIMNDCTMFYDQCPALGSGNGSPVPGRQVRQQLFLALQELHALKARSVSLNERLQNEINLAFNIVSQHNHQVAVQLGENSRSDNAMMKTVAIVSLVYLPGTFVSGLFGMNFFNFNPNNNNGNNGNNNGSAWVVADTFWLYWAITVPLTIATLLLWALWHYNGRFRRIVRQMLLRLRIRRDEEEDGLEEGPKDSIC</sequence>
<feature type="region of interest" description="Disordered" evidence="5">
    <location>
        <begin position="1"/>
        <end position="40"/>
    </location>
</feature>
<feature type="transmembrane region" description="Helical" evidence="6">
    <location>
        <begin position="399"/>
        <end position="421"/>
    </location>
</feature>
<dbReference type="OrthoDB" id="5207033at2759"/>